<reference evidence="1 2" key="1">
    <citation type="submission" date="2018-05" db="EMBL/GenBank/DDBJ databases">
        <title>Vibrio limimaris sp. nov., isolated from marine sediment.</title>
        <authorList>
            <person name="Li C.-M."/>
        </authorList>
    </citation>
    <scope>NUCLEOTIDE SEQUENCE [LARGE SCALE GENOMIC DNA]</scope>
    <source>
        <strain evidence="1 2">E4404</strain>
    </source>
</reference>
<dbReference type="Gene3D" id="1.25.40.10">
    <property type="entry name" value="Tetratricopeptide repeat domain"/>
    <property type="match status" value="1"/>
</dbReference>
<dbReference type="InterPro" id="IPR011990">
    <property type="entry name" value="TPR-like_helical_dom_sf"/>
</dbReference>
<dbReference type="Proteomes" id="UP000245362">
    <property type="component" value="Unassembled WGS sequence"/>
</dbReference>
<dbReference type="SUPFAM" id="SSF48452">
    <property type="entry name" value="TPR-like"/>
    <property type="match status" value="1"/>
</dbReference>
<comment type="caution">
    <text evidence="1">The sequence shown here is derived from an EMBL/GenBank/DDBJ whole genome shotgun (WGS) entry which is preliminary data.</text>
</comment>
<evidence type="ECO:0000313" key="1">
    <source>
        <dbReference type="EMBL" id="PWI32178.1"/>
    </source>
</evidence>
<accession>A0A2U3B5V1</accession>
<gene>
    <name evidence="1" type="ORF">DI392_15975</name>
</gene>
<keyword evidence="2" id="KW-1185">Reference proteome</keyword>
<proteinExistence type="predicted"/>
<evidence type="ECO:0000313" key="2">
    <source>
        <dbReference type="Proteomes" id="UP000245362"/>
    </source>
</evidence>
<dbReference type="Pfam" id="PF14559">
    <property type="entry name" value="TPR_19"/>
    <property type="match status" value="1"/>
</dbReference>
<protein>
    <submittedName>
        <fullName evidence="1">Uncharacterized protein</fullName>
    </submittedName>
</protein>
<name>A0A2U3B5V1_9VIBR</name>
<sequence length="439" mass="50807">MEVKEARIHSANNGRNALQRATGTSYDIIIASEVIDKNWSAKLLFEELTYGNLLRKDAVFVVWAKADKPDTIRDVQDTGIDGMVVAAWGVTEIRQSICSLLKCKQALSELYRSDDESPLEETDSTSMLSLCNQLEFTYPDYFYSIQKFRGELFEKASDYDAAVRLYRSMLNHLSANDDTDWLYLRLSNALIENGQFKQARKTLQEYRLRCERYSVTALDIEAKLELNLGKIEKAVDILFHACRLIPDNYARQELLAALYLIQQKYEQSQKVYQYCYRAVKNTFRDSPPTYFRYLRSLLYVAQSDDALSYMYRKKFELEIKRWKGGAVLCKKEMLQFNLLKMHSKSLSGERTVVISKLKQLCPELRQMNMDSLQHYLFLAGSYRLDKEMEEAYAVASAQCQKATANSLVQVEPYLISHTYRCFQEQAKPDAGTDYLPVTI</sequence>
<dbReference type="OrthoDB" id="7298659at2"/>
<organism evidence="1 2">
    <name type="scientific">Vibrio albus</name>
    <dbReference type="NCBI Taxonomy" id="2200953"/>
    <lineage>
        <taxon>Bacteria</taxon>
        <taxon>Pseudomonadati</taxon>
        <taxon>Pseudomonadota</taxon>
        <taxon>Gammaproteobacteria</taxon>
        <taxon>Vibrionales</taxon>
        <taxon>Vibrionaceae</taxon>
        <taxon>Vibrio</taxon>
    </lineage>
</organism>
<dbReference type="RefSeq" id="WP_109320703.1">
    <property type="nucleotide sequence ID" value="NZ_QFWT01000010.1"/>
</dbReference>
<dbReference type="EMBL" id="QFWT01000010">
    <property type="protein sequence ID" value="PWI32178.1"/>
    <property type="molecule type" value="Genomic_DNA"/>
</dbReference>
<dbReference type="AlphaFoldDB" id="A0A2U3B5V1"/>